<proteinExistence type="predicted"/>
<dbReference type="AlphaFoldDB" id="A0A6S7ALK5"/>
<dbReference type="EMBL" id="CADIJO010000030">
    <property type="protein sequence ID" value="CAB3737981.1"/>
    <property type="molecule type" value="Genomic_DNA"/>
</dbReference>
<evidence type="ECO:0000313" key="2">
    <source>
        <dbReference type="EMBL" id="CAB3737981.1"/>
    </source>
</evidence>
<dbReference type="Pfam" id="PF13788">
    <property type="entry name" value="DUF4180"/>
    <property type="match status" value="1"/>
</dbReference>
<reference evidence="2 3" key="1">
    <citation type="submission" date="2020-04" db="EMBL/GenBank/DDBJ databases">
        <authorList>
            <person name="De Canck E."/>
        </authorList>
    </citation>
    <scope>NUCLEOTIDE SEQUENCE [LARGE SCALE GENOMIC DNA]</scope>
    <source>
        <strain evidence="2 3">LMG 3458</strain>
    </source>
</reference>
<evidence type="ECO:0000259" key="1">
    <source>
        <dbReference type="Pfam" id="PF13788"/>
    </source>
</evidence>
<gene>
    <name evidence="2" type="ORF">LMG3458_05477</name>
</gene>
<sequence length="166" mass="18143">MNVMRAAAGSQARQRAMCSGGEDHVGRLRWTGVILADMNAPTSSPTVRHIGGLRTLVFSDTGPILATGQDTNDLISAAWEHEAEWLELPAARVHPDFFRLETRIAGELIQKFVNYRLHCAVVGDISAHLAASKSLRDFAYETNRGRVFWLLDDAAAFEARLAPAAA</sequence>
<dbReference type="InterPro" id="IPR025438">
    <property type="entry name" value="DUF4180"/>
</dbReference>
<feature type="domain" description="DUF4180" evidence="1">
    <location>
        <begin position="54"/>
        <end position="161"/>
    </location>
</feature>
<protein>
    <recommendedName>
        <fullName evidence="1">DUF4180 domain-containing protein</fullName>
    </recommendedName>
</protein>
<accession>A0A6S7ALK5</accession>
<evidence type="ECO:0000313" key="3">
    <source>
        <dbReference type="Proteomes" id="UP000494111"/>
    </source>
</evidence>
<name>A0A6S7ALK5_9BURK</name>
<dbReference type="Proteomes" id="UP000494111">
    <property type="component" value="Unassembled WGS sequence"/>
</dbReference>
<organism evidence="2 3">
    <name type="scientific">Achromobacter deleyi</name>
    <dbReference type="NCBI Taxonomy" id="1353891"/>
    <lineage>
        <taxon>Bacteria</taxon>
        <taxon>Pseudomonadati</taxon>
        <taxon>Pseudomonadota</taxon>
        <taxon>Betaproteobacteria</taxon>
        <taxon>Burkholderiales</taxon>
        <taxon>Alcaligenaceae</taxon>
        <taxon>Achromobacter</taxon>
    </lineage>
</organism>